<evidence type="ECO:0000256" key="1">
    <source>
        <dbReference type="SAM" id="MobiDB-lite"/>
    </source>
</evidence>
<feature type="region of interest" description="Disordered" evidence="1">
    <location>
        <begin position="1"/>
        <end position="26"/>
    </location>
</feature>
<proteinExistence type="predicted"/>
<name>A0ABU9XUM2_9SPHN</name>
<dbReference type="RefSeq" id="WP_345865343.1">
    <property type="nucleotide sequence ID" value="NZ_JBDIMF010000005.1"/>
</dbReference>
<evidence type="ECO:0000313" key="2">
    <source>
        <dbReference type="EMBL" id="MEN2787232.1"/>
    </source>
</evidence>
<feature type="region of interest" description="Disordered" evidence="1">
    <location>
        <begin position="38"/>
        <end position="62"/>
    </location>
</feature>
<comment type="caution">
    <text evidence="2">The sequence shown here is derived from an EMBL/GenBank/DDBJ whole genome shotgun (WGS) entry which is preliminary data.</text>
</comment>
<sequence>MKTIPEAVGAINPDRVEPTQPSRALSPPDLHLIAERRHALEATDQPASEQAYGQRRQRGINR</sequence>
<gene>
    <name evidence="2" type="ORF">ABC969_12480</name>
</gene>
<dbReference type="EMBL" id="JBDIMF010000005">
    <property type="protein sequence ID" value="MEN2787232.1"/>
    <property type="molecule type" value="Genomic_DNA"/>
</dbReference>
<evidence type="ECO:0000313" key="3">
    <source>
        <dbReference type="Proteomes" id="UP001404104"/>
    </source>
</evidence>
<organism evidence="2 3">
    <name type="scientific">Sphingomonas qilianensis</name>
    <dbReference type="NCBI Taxonomy" id="1736690"/>
    <lineage>
        <taxon>Bacteria</taxon>
        <taxon>Pseudomonadati</taxon>
        <taxon>Pseudomonadota</taxon>
        <taxon>Alphaproteobacteria</taxon>
        <taxon>Sphingomonadales</taxon>
        <taxon>Sphingomonadaceae</taxon>
        <taxon>Sphingomonas</taxon>
    </lineage>
</organism>
<dbReference type="Proteomes" id="UP001404104">
    <property type="component" value="Unassembled WGS sequence"/>
</dbReference>
<accession>A0ABU9XUM2</accession>
<protein>
    <submittedName>
        <fullName evidence="2">Uncharacterized protein</fullName>
    </submittedName>
</protein>
<reference evidence="2 3" key="1">
    <citation type="submission" date="2024-05" db="EMBL/GenBank/DDBJ databases">
        <authorList>
            <person name="Liu Q."/>
            <person name="Xin Y.-H."/>
        </authorList>
    </citation>
    <scope>NUCLEOTIDE SEQUENCE [LARGE SCALE GENOMIC DNA]</scope>
    <source>
        <strain evidence="2 3">CGMCC 1.15349</strain>
    </source>
</reference>
<keyword evidence="3" id="KW-1185">Reference proteome</keyword>